<gene>
    <name evidence="1" type="ORF">METZ01_LOCUS204675</name>
</gene>
<organism evidence="1">
    <name type="scientific">marine metagenome</name>
    <dbReference type="NCBI Taxonomy" id="408172"/>
    <lineage>
        <taxon>unclassified sequences</taxon>
        <taxon>metagenomes</taxon>
        <taxon>ecological metagenomes</taxon>
    </lineage>
</organism>
<dbReference type="EMBL" id="UINC01045268">
    <property type="protein sequence ID" value="SVB51821.1"/>
    <property type="molecule type" value="Genomic_DNA"/>
</dbReference>
<dbReference type="Pfam" id="PF12322">
    <property type="entry name" value="T4_baseplate"/>
    <property type="match status" value="1"/>
</dbReference>
<proteinExistence type="predicted"/>
<evidence type="ECO:0000313" key="1">
    <source>
        <dbReference type="EMBL" id="SVB51821.1"/>
    </source>
</evidence>
<sequence>MAVSIKVIRDAYVQAKQNYEESNNIAAYTDFLTTYSDEALAKPFINSINEVLSNETKPPKGDVMSEILAEHDANKTVTSPVVQPKVEENPTVNIAQPIKERVKPNTPGIYVTLPSKGRWYTGELELSADGEVEVFALKAKDELRLKSPDALFNGEALISVLEGVVPGIPHISEMPLADQNVIMCGAYLATYGNDYTLSITCPKCQSIKDYGVDLDKMLTQSKDYSTDNVVSTNAYKIYLRPAELKARNMIAMNQFQTQIMQAQIDAKPEATEVDKIKALTEVYDKTLAENFELIIRMVDYAVDKVNGEKIKDQDKLREIIDNMNKRSYDKLFDVSMKMNEAGVDATMKVACTDCKNEFESTVNLDPTSFFA</sequence>
<dbReference type="InterPro" id="IPR024364">
    <property type="entry name" value="Baseplate_phage_T4-like"/>
</dbReference>
<name>A0A382EPA2_9ZZZZ</name>
<reference evidence="1" key="1">
    <citation type="submission" date="2018-05" db="EMBL/GenBank/DDBJ databases">
        <authorList>
            <person name="Lanie J.A."/>
            <person name="Ng W.-L."/>
            <person name="Kazmierczak K.M."/>
            <person name="Andrzejewski T.M."/>
            <person name="Davidsen T.M."/>
            <person name="Wayne K.J."/>
            <person name="Tettelin H."/>
            <person name="Glass J.I."/>
            <person name="Rusch D."/>
            <person name="Podicherti R."/>
            <person name="Tsui H.-C.T."/>
            <person name="Winkler M.E."/>
        </authorList>
    </citation>
    <scope>NUCLEOTIDE SEQUENCE</scope>
</reference>
<protein>
    <submittedName>
        <fullName evidence="1">Uncharacterized protein</fullName>
    </submittedName>
</protein>
<accession>A0A382EPA2</accession>
<dbReference type="AlphaFoldDB" id="A0A382EPA2"/>